<keyword evidence="4" id="KW-0479">Metal-binding</keyword>
<evidence type="ECO:0000256" key="3">
    <source>
        <dbReference type="ARBA" id="ARBA00022617"/>
    </source>
</evidence>
<evidence type="ECO:0000256" key="5">
    <source>
        <dbReference type="ARBA" id="ARBA00023002"/>
    </source>
</evidence>
<keyword evidence="5" id="KW-0560">Oxidoreductase</keyword>
<dbReference type="PANTHER" id="PTHR33577">
    <property type="entry name" value="STERIGMATOCYSTIN BIOSYNTHESIS PEROXIDASE STCC-RELATED"/>
    <property type="match status" value="1"/>
</dbReference>
<feature type="signal peptide" evidence="8">
    <location>
        <begin position="1"/>
        <end position="18"/>
    </location>
</feature>
<feature type="chain" id="PRO_5025544708" evidence="8">
    <location>
        <begin position="19"/>
        <end position="251"/>
    </location>
</feature>
<dbReference type="InterPro" id="IPR036851">
    <property type="entry name" value="Chloroperoxidase-like_sf"/>
</dbReference>
<dbReference type="OrthoDB" id="407298at2759"/>
<evidence type="ECO:0000256" key="7">
    <source>
        <dbReference type="ARBA" id="ARBA00025795"/>
    </source>
</evidence>
<sequence length="251" mass="27068">MKLQTILSIIGLMTLAKAQFEDWQHPLPTDSRAPCPGLNALANHGILPRDGRNLTVPVVVAALGTLNVSAETATGLASQALLTSSNPAGGVFNLEDLKKHGILEHDGSLSRKDAALGGANAEFDQETFNEFLGYFNGSDQITLASAAAARWGRLTAQRKRNPTFSYTPNDRFGSYAETAIYVSLFRDAATGTVPLERVKIFFTEERFPWAEGWRPVNRVTGLSAANIILNLALNTPEDPVTDIVMPTTAAQ</sequence>
<dbReference type="SUPFAM" id="SSF47571">
    <property type="entry name" value="Cloroperoxidase"/>
    <property type="match status" value="1"/>
</dbReference>
<comment type="cofactor">
    <cofactor evidence="1">
        <name>heme b</name>
        <dbReference type="ChEBI" id="CHEBI:60344"/>
    </cofactor>
</comment>
<dbReference type="GO" id="GO:0004601">
    <property type="term" value="F:peroxidase activity"/>
    <property type="evidence" value="ECO:0007669"/>
    <property type="project" value="UniProtKB-KW"/>
</dbReference>
<dbReference type="EMBL" id="ML977015">
    <property type="protein sequence ID" value="KAF1951719.1"/>
    <property type="molecule type" value="Genomic_DNA"/>
</dbReference>
<gene>
    <name evidence="10" type="ORF">CC80DRAFT_495876</name>
</gene>
<dbReference type="Pfam" id="PF01328">
    <property type="entry name" value="Peroxidase_2"/>
    <property type="match status" value="1"/>
</dbReference>
<keyword evidence="2 10" id="KW-0575">Peroxidase</keyword>
<dbReference type="Gene3D" id="1.10.489.10">
    <property type="entry name" value="Chloroperoxidase-like"/>
    <property type="match status" value="1"/>
</dbReference>
<dbReference type="AlphaFoldDB" id="A0A6A5TJ32"/>
<protein>
    <submittedName>
        <fullName evidence="10">Cloroperoxidase</fullName>
    </submittedName>
</protein>
<name>A0A6A5TJ32_9PLEO</name>
<evidence type="ECO:0000313" key="11">
    <source>
        <dbReference type="Proteomes" id="UP000800035"/>
    </source>
</evidence>
<evidence type="ECO:0000256" key="1">
    <source>
        <dbReference type="ARBA" id="ARBA00001970"/>
    </source>
</evidence>
<dbReference type="PANTHER" id="PTHR33577:SF9">
    <property type="entry name" value="PEROXIDASE STCC"/>
    <property type="match status" value="1"/>
</dbReference>
<organism evidence="10 11">
    <name type="scientific">Byssothecium circinans</name>
    <dbReference type="NCBI Taxonomy" id="147558"/>
    <lineage>
        <taxon>Eukaryota</taxon>
        <taxon>Fungi</taxon>
        <taxon>Dikarya</taxon>
        <taxon>Ascomycota</taxon>
        <taxon>Pezizomycotina</taxon>
        <taxon>Dothideomycetes</taxon>
        <taxon>Pleosporomycetidae</taxon>
        <taxon>Pleosporales</taxon>
        <taxon>Massarineae</taxon>
        <taxon>Massarinaceae</taxon>
        <taxon>Byssothecium</taxon>
    </lineage>
</organism>
<evidence type="ECO:0000256" key="6">
    <source>
        <dbReference type="ARBA" id="ARBA00023004"/>
    </source>
</evidence>
<keyword evidence="3" id="KW-0349">Heme</keyword>
<keyword evidence="11" id="KW-1185">Reference proteome</keyword>
<keyword evidence="6" id="KW-0408">Iron</keyword>
<evidence type="ECO:0000256" key="4">
    <source>
        <dbReference type="ARBA" id="ARBA00022723"/>
    </source>
</evidence>
<evidence type="ECO:0000256" key="8">
    <source>
        <dbReference type="SAM" id="SignalP"/>
    </source>
</evidence>
<dbReference type="PROSITE" id="PS51405">
    <property type="entry name" value="HEME_HALOPEROXIDASE"/>
    <property type="match status" value="1"/>
</dbReference>
<keyword evidence="8" id="KW-0732">Signal</keyword>
<proteinExistence type="inferred from homology"/>
<dbReference type="InterPro" id="IPR000028">
    <property type="entry name" value="Chloroperoxidase"/>
</dbReference>
<feature type="domain" description="Heme haloperoxidase family profile" evidence="9">
    <location>
        <begin position="19"/>
        <end position="226"/>
    </location>
</feature>
<evidence type="ECO:0000256" key="2">
    <source>
        <dbReference type="ARBA" id="ARBA00022559"/>
    </source>
</evidence>
<accession>A0A6A5TJ32</accession>
<comment type="similarity">
    <text evidence="7">Belongs to the chloroperoxidase family.</text>
</comment>
<dbReference type="GO" id="GO:0046872">
    <property type="term" value="F:metal ion binding"/>
    <property type="evidence" value="ECO:0007669"/>
    <property type="project" value="UniProtKB-KW"/>
</dbReference>
<evidence type="ECO:0000259" key="9">
    <source>
        <dbReference type="PROSITE" id="PS51405"/>
    </source>
</evidence>
<dbReference type="Proteomes" id="UP000800035">
    <property type="component" value="Unassembled WGS sequence"/>
</dbReference>
<evidence type="ECO:0000313" key="10">
    <source>
        <dbReference type="EMBL" id="KAF1951719.1"/>
    </source>
</evidence>
<reference evidence="10" key="1">
    <citation type="journal article" date="2020" name="Stud. Mycol.">
        <title>101 Dothideomycetes genomes: a test case for predicting lifestyles and emergence of pathogens.</title>
        <authorList>
            <person name="Haridas S."/>
            <person name="Albert R."/>
            <person name="Binder M."/>
            <person name="Bloem J."/>
            <person name="Labutti K."/>
            <person name="Salamov A."/>
            <person name="Andreopoulos B."/>
            <person name="Baker S."/>
            <person name="Barry K."/>
            <person name="Bills G."/>
            <person name="Bluhm B."/>
            <person name="Cannon C."/>
            <person name="Castanera R."/>
            <person name="Culley D."/>
            <person name="Daum C."/>
            <person name="Ezra D."/>
            <person name="Gonzalez J."/>
            <person name="Henrissat B."/>
            <person name="Kuo A."/>
            <person name="Liang C."/>
            <person name="Lipzen A."/>
            <person name="Lutzoni F."/>
            <person name="Magnuson J."/>
            <person name="Mondo S."/>
            <person name="Nolan M."/>
            <person name="Ohm R."/>
            <person name="Pangilinan J."/>
            <person name="Park H.-J."/>
            <person name="Ramirez L."/>
            <person name="Alfaro M."/>
            <person name="Sun H."/>
            <person name="Tritt A."/>
            <person name="Yoshinaga Y."/>
            <person name="Zwiers L.-H."/>
            <person name="Turgeon B."/>
            <person name="Goodwin S."/>
            <person name="Spatafora J."/>
            <person name="Crous P."/>
            <person name="Grigoriev I."/>
        </authorList>
    </citation>
    <scope>NUCLEOTIDE SEQUENCE</scope>
    <source>
        <strain evidence="10">CBS 675.92</strain>
    </source>
</reference>